<dbReference type="NCBIfam" id="NF007912">
    <property type="entry name" value="PRK10625.1"/>
    <property type="match status" value="1"/>
</dbReference>
<proteinExistence type="inferred from homology"/>
<comment type="similarity">
    <text evidence="3">Belongs to the aldo/keto reductase family. Aldo/keto reductase 2 subfamily.</text>
</comment>
<dbReference type="AlphaFoldDB" id="A0A9X7YP06"/>
<dbReference type="InterPro" id="IPR036812">
    <property type="entry name" value="NAD(P)_OxRdtase_dom_sf"/>
</dbReference>
<dbReference type="GO" id="GO:0016491">
    <property type="term" value="F:oxidoreductase activity"/>
    <property type="evidence" value="ECO:0007669"/>
    <property type="project" value="UniProtKB-KW"/>
</dbReference>
<dbReference type="InterPro" id="IPR050523">
    <property type="entry name" value="AKR_Detox_Biosynth"/>
</dbReference>
<evidence type="ECO:0000313" key="6">
    <source>
        <dbReference type="EMBL" id="QQD24254.1"/>
    </source>
</evidence>
<accession>A0A9X7YP06</accession>
<dbReference type="Pfam" id="PF00248">
    <property type="entry name" value="Aldo_ket_red"/>
    <property type="match status" value="1"/>
</dbReference>
<evidence type="ECO:0000256" key="1">
    <source>
        <dbReference type="ARBA" id="ARBA00022857"/>
    </source>
</evidence>
<dbReference type="RefSeq" id="WP_228344294.1">
    <property type="nucleotide sequence ID" value="NZ_CP046056.1"/>
</dbReference>
<dbReference type="CDD" id="cd19094">
    <property type="entry name" value="AKR_Tas-like"/>
    <property type="match status" value="1"/>
</dbReference>
<name>A0A9X7YP06_9GAMM</name>
<evidence type="ECO:0000256" key="2">
    <source>
        <dbReference type="ARBA" id="ARBA00023002"/>
    </source>
</evidence>
<dbReference type="FunFam" id="3.20.20.100:FF:000005">
    <property type="entry name" value="NADP(H)-dependent aldo-keto reductase"/>
    <property type="match status" value="1"/>
</dbReference>
<dbReference type="PANTHER" id="PTHR43364">
    <property type="entry name" value="NADH-SPECIFIC METHYLGLYOXAL REDUCTASE-RELATED"/>
    <property type="match status" value="1"/>
</dbReference>
<sequence>MSLVNNRRPLGNSDLRASKICLGTMTWGEQNSEAEAHQQLDYALAQGINFIDTAEMYPVPPQGETQGRTEQYIGTWLASRGQRERIVLASKVTGPGDWMTHIRQGPQLTRAHIREAVEGSLRRLQTDYIDLYQLHWPARPTNFFGKLGYVHQPGEHTPLEESLLALMELMQEGKIRHYGLSNETAWGTMKVLQIADREGWPRPLTVQNPYNLLNRSYEVGLAEISHQENVGLLAYSPLAFGVLTGKYLYGQQPAGARITLHQRFSRYQGAQAEAAVTEYVALAQEFGLTPAQLALAFVTQQSFVTANIIGATSMAQLQENIATAALELTPEQLQRIDAIHKVYSNPCP</sequence>
<keyword evidence="7" id="KW-1185">Reference proteome</keyword>
<dbReference type="InterPro" id="IPR023210">
    <property type="entry name" value="NADP_OxRdtase_dom"/>
</dbReference>
<feature type="domain" description="NADP-dependent oxidoreductase" evidence="5">
    <location>
        <begin position="19"/>
        <end position="339"/>
    </location>
</feature>
<evidence type="ECO:0000313" key="7">
    <source>
        <dbReference type="Proteomes" id="UP000596074"/>
    </source>
</evidence>
<dbReference type="SUPFAM" id="SSF51430">
    <property type="entry name" value="NAD(P)-linked oxidoreductase"/>
    <property type="match status" value="1"/>
</dbReference>
<evidence type="ECO:0000256" key="4">
    <source>
        <dbReference type="ARBA" id="ARBA00070119"/>
    </source>
</evidence>
<evidence type="ECO:0000256" key="3">
    <source>
        <dbReference type="ARBA" id="ARBA00038157"/>
    </source>
</evidence>
<keyword evidence="2" id="KW-0560">Oxidoreductase</keyword>
<dbReference type="Proteomes" id="UP000596074">
    <property type="component" value="Chromosome"/>
</dbReference>
<reference evidence="6 7" key="1">
    <citation type="submission" date="2019-11" db="EMBL/GenBank/DDBJ databases">
        <title>Venatorbacter sp. nov. a predator of Campylobacter and other Gram-negative bacteria.</title>
        <authorList>
            <person name="Saeedi A."/>
            <person name="Cummings N.J."/>
            <person name="Connerton I.F."/>
            <person name="Connerton P.L."/>
        </authorList>
    </citation>
    <scope>NUCLEOTIDE SEQUENCE [LARGE SCALE GENOMIC DNA]</scope>
    <source>
        <strain evidence="6">XL5</strain>
    </source>
</reference>
<protein>
    <recommendedName>
        <fullName evidence="4">Protein tas</fullName>
    </recommendedName>
</protein>
<dbReference type="EMBL" id="CP046056">
    <property type="protein sequence ID" value="QQD24254.1"/>
    <property type="molecule type" value="Genomic_DNA"/>
</dbReference>
<dbReference type="KEGG" id="vcw:GJQ55_07080"/>
<dbReference type="PANTHER" id="PTHR43364:SF17">
    <property type="entry name" value="ALDO KETO REDUCTASE"/>
    <property type="match status" value="1"/>
</dbReference>
<organism evidence="6 7">
    <name type="scientific">Venatoribacter cucullus</name>
    <dbReference type="NCBI Taxonomy" id="2661630"/>
    <lineage>
        <taxon>Bacteria</taxon>
        <taxon>Pseudomonadati</taxon>
        <taxon>Pseudomonadota</taxon>
        <taxon>Gammaproteobacteria</taxon>
        <taxon>Oceanospirillales</taxon>
        <taxon>Oceanospirillaceae</taxon>
        <taxon>Venatoribacter</taxon>
    </lineage>
</organism>
<evidence type="ECO:0000259" key="5">
    <source>
        <dbReference type="Pfam" id="PF00248"/>
    </source>
</evidence>
<gene>
    <name evidence="6" type="ORF">GJQ55_07080</name>
</gene>
<keyword evidence="1" id="KW-0521">NADP</keyword>
<dbReference type="Gene3D" id="3.20.20.100">
    <property type="entry name" value="NADP-dependent oxidoreductase domain"/>
    <property type="match status" value="1"/>
</dbReference>